<dbReference type="GO" id="GO:0003676">
    <property type="term" value="F:nucleic acid binding"/>
    <property type="evidence" value="ECO:0007669"/>
    <property type="project" value="InterPro"/>
</dbReference>
<keyword evidence="8" id="KW-0539">Nucleus</keyword>
<dbReference type="EMBL" id="CAJNNW010033378">
    <property type="protein sequence ID" value="CAE8718513.1"/>
    <property type="molecule type" value="Genomic_DNA"/>
</dbReference>
<organism evidence="11 12">
    <name type="scientific">Polarella glacialis</name>
    <name type="common">Dinoflagellate</name>
    <dbReference type="NCBI Taxonomy" id="89957"/>
    <lineage>
        <taxon>Eukaryota</taxon>
        <taxon>Sar</taxon>
        <taxon>Alveolata</taxon>
        <taxon>Dinophyceae</taxon>
        <taxon>Suessiales</taxon>
        <taxon>Suessiaceae</taxon>
        <taxon>Polarella</taxon>
    </lineage>
</organism>
<protein>
    <recommendedName>
        <fullName evidence="10">Ubiquitin-like domain-containing protein</fullName>
    </recommendedName>
</protein>
<proteinExistence type="inferred from homology"/>
<feature type="region of interest" description="Disordered" evidence="9">
    <location>
        <begin position="776"/>
        <end position="812"/>
    </location>
</feature>
<dbReference type="InterPro" id="IPR002156">
    <property type="entry name" value="RNaseH_domain"/>
</dbReference>
<feature type="compositionally biased region" description="Low complexity" evidence="9">
    <location>
        <begin position="1597"/>
        <end position="1606"/>
    </location>
</feature>
<dbReference type="InterPro" id="IPR036397">
    <property type="entry name" value="RNaseH_sf"/>
</dbReference>
<dbReference type="CDD" id="cd01803">
    <property type="entry name" value="Ubl_ubiquitin"/>
    <property type="match status" value="1"/>
</dbReference>
<feature type="compositionally biased region" description="Basic residues" evidence="9">
    <location>
        <begin position="1607"/>
        <end position="1617"/>
    </location>
</feature>
<sequence length="3305" mass="353051">MQIFVKTLTGKTITLDVEASDTIDNVKAKIQDKEGIPPDQQRHPRWGVAAYGGDAGLLVAGSRAIPGSVAEPTHPWSPSQVPSTSELGGVPAVMNGPGSGSCSQGVQMGAHAAKTRSRELSEARFSDSVTDLLDLAVGGCAGMAGRCLMCLLTMFTMCQPAAGCLSGEALDGSVSGASTSTCNFHLQLPLEPEFNVYQPAAGCLRSGEALDGSVSRASTSTCNFHLQLPLEPEVNVCQPTAGCLYRGGEALDGSVSSASTSTCNFHLQLSLEPEVNVYQPAAGCLHGGEALDGSVSRASTSTCFHLQLPLEPEVNVCQPTAGCLYRGGEALDGSVSSASTSTCNFHLQLPLEPEVNVYQPAAGCLRGGEALDGSVSRASTSTCNFHLQLLLDREFNVCQPAAGCLYRGGEALDGSVSRASTSTCNFRLSGRKNSMCASQRLDAFTAVVRLWTGQFPGLRHPLHAWCALGLRTTASRPNVLCQSLCGAGLSAKYWWRSAGRCNGRDRAMHGAGGLSGGFGATAWRSLFGRGVPGRLGQVSSVGIRTLLDIPLGGWRRHGRAVIVGPVLLRGIDSGLGPVPQVLRQTRTLLLPLRSPGQWSLLVVVGKRGYHFDSDGDDEASAVAARWLSRTRGRRAQLVSAWSPEAAAVLAGAATQAETLEWHRPLQYRPCCSSGLAGGAGGRQQAARAAPAAGRATPAAARAAAAAASAASSAALAADLAMTALRGRGYSPPFCQIKMLLQGRTYDRVAAAAQSPQQIADILLGAAGNLRLQWAPAGSPSSSAGSKHASAASSSSRAAAGSNRAGSRVEGITSDPARWTSAKPMQAEWVEPVLISADFEWATCGVGFLSQAEAQILVCADKVPGPLTALVPFDEAAHDEDACLAVVAELPDGSREPRKAVMVHLGTSHIDKRTTPVVTLAPSSTVVLTLKIAKKWFSSAPWGSLAEKDRNGAIRLAPVKELLLRAVRPALKDFAQPQVREDVLRISARVPREHASAARRDSGVDGVFVWDQDGQRGDFRVAWQPEAADERGASRPEQLAAFRLSLRAMAHDGLVFNERGLGVRVNDNCYSDAWAAVRPGELMPAQLALKFRLDGVPPRVDSSALQATLADWGWEVRVEPGSLGGGPVLVAAAGDPPGWVVEVRSSIAQQARSSHLVLISKVQLRSGQPGPSLPRGQRAVPAAPGPARYDIGDASQAMDWNSEGLPASAGVGDKQVVCQGRTAGPRGQEIAPEAVEVQIQLAVQAAVAEVSQDMETKFAGKFQQLEEAMAAQQNAQRNDSVSLQQQINTALSPIAALAAAVEKLTRRLEPSGGGGGDGQQEELAADACAGVNSQQGGLVPLEGTTQSVDARRSKFAFGSSEGRSARSHPYSVPGHAGQHGGGARRGKSAAWVSTADLPRGPEAEAVQVQGEVGCSLCGLRLRNTRAQNNRVKTCCLRFVPAGAFVDVAWCEDRQQVWAACATCGRTGQVAPVGHLVKHWLQCRLALPVRCRHCDKSFANPATTAKREAFCRAWPLRQARLKCSACSEQFQRPAELALHAKVCGRPQLSVAQYHGKFPIPEFADRPRWAVADAVVESECRRANIRRYINAKSKQRKETALASEAPAPAAKKRRTTHRGRRQAGAAWRGVALAVAAAGAAVARAEPLLGVAGLVRVDTCAGHGLFTHGFGWGSIDRPLRAIMEVTKNVSSEVLGAGRATSGRDKESIDALLGIATCNITSLRKHVGEVAGIPAHVALLQECRVAKRGRLGAARLLNHFQLQVAWGQGTPQLNTSAMLEPSLEHALFGGLAVVCRPGVGLRPAPGIIGRLGADAHRLQKVVVQIGDVSMLCLNVYGVTGSDQHDLARSRTDKVLQAAFLCAAEWGDKPCVIAGDMNFTHSLTFDRACRAGWCEVQTLMAARTGRGEVSTKTPTSGPAGRQAKLGQLWVNESAAAALQSVEVIAGLNIPTHCLVVARFRHDVWTHPVAYFSAPQALPSAKPSELQWEDAEADSWARHGDDWRQAVAQRSAAAMWETWTAAAEETLLAATAAATGMRFGDAHRGRGRVKARQWRAAVPSLPRRGRQGEPEEDIACTAEHGKKLLKQVRRLRTLPLLAAAPNTVRSDLWAAVLQSGIGSAIRELGNDTPIPSTDAGLSLLHAVVQEFEAEQARQARSGLAAWKAKLGTDWEDTKKACYRWLKIGQVRSMVQPGVPSSDGWVTCPGEIDAMARASWLPIFDRRRQQSPDAAELWEQLDGQLPSVPVEWALLNGEALRIAFRKMGDAAGGVDNWRPSELAQLPDGTLERLAAVLMAVEDGSEWPPILTQAMVSLIPKDPETGAVEEGLCELARVDKLRPIAVMSAVYRAWGSARVAGLAPWIGCWSPEGACATEGGECADVWMQAALAVEGASLGLSPACGGVVDLAKAFDRPPRQHVFRLAAQLGAPPALIGAWRRHVTALERRFKVQRHVGETWQSSTGFAQGCALSGLVIADCPDQVRRFFDAATWFTRRLDMEVSPSKSWSWAALPEHRQQLRTIAVDGHAIGVVSGATDLGAHVAYSRRPGAATLVARFQKAERQAKRIACAPLPADARAGMVRQSVLPMALYGCSTASVSNKTVGALRTAVADALVKRRTRRRLDLLFGCGQDVNLDPAFAIVHTRLVTMRRLVMKHRAVAGRVAEVVAASQAAPRAPRSGPVHFLQLSLRSVGWQLQPDLTLTRSGRVFGHLVNSAANLLQDLLKHDFRAAGVVRLRQQQTYRDLVAANRRRRAVSSAPGDDICPRCQAGVPETLERRIWECPRWQAARAGHAVTARWRALPVMLRSHGLPELQQEDTDLLEALVEEQWQPPAAPRAVGADVCLTCTDGSAHPDWPWAGHGGIAEGVTWSAPLLGFVQTINRAELTAAIVAMSIPRPLLLVVDSMYVLNGLKKIIAGTLKVRSQTLNGDLWQQAARMLAMRPAGSVELGKVKSHLSLDTLTGVAREWAAGNAEADRHAGDGRLSRPGMADACRRVQRRRRLTGEVHAVMLAVGKAAAEANKPYNAARARVSRVVAQERVKRRLEDEDNMPLTELLRPRQLSELLLPAGAAAEVGVTLKTIGPAYGSRRLGTLRDLNPFGLLAGADAGSANAADGYVGLCRRFSVFMRDLDMFDPPVGPRMCRCGYCCWLQYESPGRRVRAPRDLIASRAACLQCCAPGAFKVFIRPIARLIFAGKQLEDGRTLSDYNIQKESTLRLVLRLRGGMQIFVKTLTGKTIALDVEASDTIDNAKANKLQAVDITDIVYILAKIQDEEGIPPDQQRLIFAGKQLEDGRTLSDYNIQKESTLHLVLRLRGGLA</sequence>
<dbReference type="InterPro" id="IPR012337">
    <property type="entry name" value="RNaseH-like_sf"/>
</dbReference>
<dbReference type="GO" id="GO:0005737">
    <property type="term" value="C:cytoplasm"/>
    <property type="evidence" value="ECO:0007669"/>
    <property type="project" value="UniProtKB-SubCell"/>
</dbReference>
<evidence type="ECO:0000256" key="1">
    <source>
        <dbReference type="ARBA" id="ARBA00004123"/>
    </source>
</evidence>
<dbReference type="PRINTS" id="PR00348">
    <property type="entry name" value="UBIQUITIN"/>
</dbReference>
<dbReference type="Pfam" id="PF00075">
    <property type="entry name" value="RNase_H"/>
    <property type="match status" value="1"/>
</dbReference>
<evidence type="ECO:0000313" key="11">
    <source>
        <dbReference type="EMBL" id="CAE8718513.1"/>
    </source>
</evidence>
<dbReference type="SUPFAM" id="SSF54236">
    <property type="entry name" value="Ubiquitin-like"/>
    <property type="match status" value="3"/>
</dbReference>
<keyword evidence="7" id="KW-0832">Ubl conjugation</keyword>
<evidence type="ECO:0000256" key="2">
    <source>
        <dbReference type="ARBA" id="ARBA00004496"/>
    </source>
</evidence>
<dbReference type="Proteomes" id="UP000626109">
    <property type="component" value="Unassembled WGS sequence"/>
</dbReference>
<dbReference type="SUPFAM" id="SSF56219">
    <property type="entry name" value="DNase I-like"/>
    <property type="match status" value="1"/>
</dbReference>
<keyword evidence="4" id="KW-0963">Cytoplasm</keyword>
<evidence type="ECO:0000313" key="12">
    <source>
        <dbReference type="Proteomes" id="UP000626109"/>
    </source>
</evidence>
<dbReference type="FunFam" id="3.10.20.90:FF:000469">
    <property type="entry name" value="Polyubiquitin-C"/>
    <property type="match status" value="1"/>
</dbReference>
<comment type="caution">
    <text evidence="11">The sequence shown here is derived from an EMBL/GenBank/DDBJ whole genome shotgun (WGS) entry which is preliminary data.</text>
</comment>
<evidence type="ECO:0000256" key="7">
    <source>
        <dbReference type="ARBA" id="ARBA00022843"/>
    </source>
</evidence>
<dbReference type="Gene3D" id="3.60.10.10">
    <property type="entry name" value="Endonuclease/exonuclease/phosphatase"/>
    <property type="match status" value="1"/>
</dbReference>
<dbReference type="SUPFAM" id="SSF53098">
    <property type="entry name" value="Ribonuclease H-like"/>
    <property type="match status" value="1"/>
</dbReference>
<feature type="region of interest" description="Disordered" evidence="9">
    <location>
        <begin position="1594"/>
        <end position="1617"/>
    </location>
</feature>
<dbReference type="InterPro" id="IPR029071">
    <property type="entry name" value="Ubiquitin-like_domsf"/>
</dbReference>
<evidence type="ECO:0000256" key="6">
    <source>
        <dbReference type="ARBA" id="ARBA00022737"/>
    </source>
</evidence>
<dbReference type="GO" id="GO:0005634">
    <property type="term" value="C:nucleus"/>
    <property type="evidence" value="ECO:0007669"/>
    <property type="project" value="UniProtKB-SubCell"/>
</dbReference>
<dbReference type="Pfam" id="PF00240">
    <property type="entry name" value="ubiquitin"/>
    <property type="match status" value="3"/>
</dbReference>
<evidence type="ECO:0000256" key="8">
    <source>
        <dbReference type="ARBA" id="ARBA00023242"/>
    </source>
</evidence>
<evidence type="ECO:0000256" key="4">
    <source>
        <dbReference type="ARBA" id="ARBA00022490"/>
    </source>
</evidence>
<feature type="domain" description="Ubiquitin-like" evidence="10">
    <location>
        <begin position="3212"/>
        <end position="3303"/>
    </location>
</feature>
<dbReference type="InterPro" id="IPR000626">
    <property type="entry name" value="Ubiquitin-like_dom"/>
</dbReference>
<evidence type="ECO:0000256" key="5">
    <source>
        <dbReference type="ARBA" id="ARBA00022499"/>
    </source>
</evidence>
<accession>A0A813KZD6</accession>
<feature type="domain" description="Ubiquitin-like" evidence="10">
    <location>
        <begin position="3177"/>
        <end position="3211"/>
    </location>
</feature>
<dbReference type="Gene3D" id="3.30.420.10">
    <property type="entry name" value="Ribonuclease H-like superfamily/Ribonuclease H"/>
    <property type="match status" value="1"/>
</dbReference>
<dbReference type="SMART" id="SM00213">
    <property type="entry name" value="UBQ"/>
    <property type="match status" value="3"/>
</dbReference>
<evidence type="ECO:0000256" key="3">
    <source>
        <dbReference type="ARBA" id="ARBA00008430"/>
    </source>
</evidence>
<dbReference type="GO" id="GO:0004523">
    <property type="term" value="F:RNA-DNA hybrid ribonuclease activity"/>
    <property type="evidence" value="ECO:0007669"/>
    <property type="project" value="InterPro"/>
</dbReference>
<dbReference type="Gene3D" id="3.10.20.90">
    <property type="entry name" value="Phosphatidylinositol 3-kinase Catalytic Subunit, Chain A, domain 1"/>
    <property type="match status" value="3"/>
</dbReference>
<gene>
    <name evidence="11" type="ORF">PGLA2088_LOCUS40111</name>
</gene>
<dbReference type="InterPro" id="IPR019956">
    <property type="entry name" value="Ubiquitin_dom"/>
</dbReference>
<dbReference type="InterPro" id="IPR036691">
    <property type="entry name" value="Endo/exonu/phosph_ase_sf"/>
</dbReference>
<dbReference type="InterPro" id="IPR050158">
    <property type="entry name" value="Ubiquitin_ubiquitin-like"/>
</dbReference>
<evidence type="ECO:0000256" key="9">
    <source>
        <dbReference type="SAM" id="MobiDB-lite"/>
    </source>
</evidence>
<evidence type="ECO:0000259" key="10">
    <source>
        <dbReference type="PROSITE" id="PS50053"/>
    </source>
</evidence>
<keyword evidence="5" id="KW-1017">Isopeptide bond</keyword>
<dbReference type="PANTHER" id="PTHR10666">
    <property type="entry name" value="UBIQUITIN"/>
    <property type="match status" value="1"/>
</dbReference>
<comment type="similarity">
    <text evidence="3">Belongs to the ubiquitin family.</text>
</comment>
<feature type="compositionally biased region" description="Low complexity" evidence="9">
    <location>
        <begin position="776"/>
        <end position="805"/>
    </location>
</feature>
<name>A0A813KZD6_POLGL</name>
<feature type="region of interest" description="Disordered" evidence="9">
    <location>
        <begin position="1165"/>
        <end position="1184"/>
    </location>
</feature>
<keyword evidence="6" id="KW-0677">Repeat</keyword>
<reference evidence="11" key="1">
    <citation type="submission" date="2021-02" db="EMBL/GenBank/DDBJ databases">
        <authorList>
            <person name="Dougan E. K."/>
            <person name="Rhodes N."/>
            <person name="Thang M."/>
            <person name="Chan C."/>
        </authorList>
    </citation>
    <scope>NUCLEOTIDE SEQUENCE</scope>
</reference>
<dbReference type="PROSITE" id="PS50053">
    <property type="entry name" value="UBIQUITIN_2"/>
    <property type="match status" value="3"/>
</dbReference>
<comment type="subcellular location">
    <subcellularLocation>
        <location evidence="2">Cytoplasm</location>
    </subcellularLocation>
    <subcellularLocation>
        <location evidence="1">Nucleus</location>
    </subcellularLocation>
</comment>
<dbReference type="FunFam" id="3.10.20.90:FF:000160">
    <property type="entry name" value="Polyubiquitin-C"/>
    <property type="match status" value="1"/>
</dbReference>
<feature type="region of interest" description="Disordered" evidence="9">
    <location>
        <begin position="1355"/>
        <end position="1390"/>
    </location>
</feature>
<feature type="domain" description="Ubiquitin-like" evidence="10">
    <location>
        <begin position="1"/>
        <end position="42"/>
    </location>
</feature>